<organism evidence="1 2">
    <name type="scientific">Strongylus vulgaris</name>
    <name type="common">Blood worm</name>
    <dbReference type="NCBI Taxonomy" id="40348"/>
    <lineage>
        <taxon>Eukaryota</taxon>
        <taxon>Metazoa</taxon>
        <taxon>Ecdysozoa</taxon>
        <taxon>Nematoda</taxon>
        <taxon>Chromadorea</taxon>
        <taxon>Rhabditida</taxon>
        <taxon>Rhabditina</taxon>
        <taxon>Rhabditomorpha</taxon>
        <taxon>Strongyloidea</taxon>
        <taxon>Strongylidae</taxon>
        <taxon>Strongylus</taxon>
    </lineage>
</organism>
<evidence type="ECO:0000313" key="2">
    <source>
        <dbReference type="Proteomes" id="UP000270094"/>
    </source>
</evidence>
<protein>
    <submittedName>
        <fullName evidence="1">Uncharacterized protein</fullName>
    </submittedName>
</protein>
<name>A0A3P7HYD0_STRVU</name>
<dbReference type="Proteomes" id="UP000270094">
    <property type="component" value="Unassembled WGS sequence"/>
</dbReference>
<proteinExistence type="predicted"/>
<dbReference type="AlphaFoldDB" id="A0A3P7HYD0"/>
<gene>
    <name evidence="1" type="ORF">SVUK_LOCUS1069</name>
</gene>
<keyword evidence="2" id="KW-1185">Reference proteome</keyword>
<sequence length="155" mass="17794">MLAKLSLSFLKFYSEQISLFFCSSYYHVFWDAVTALHHFTTPTVDSRAIRKNWEIAPGIRLPLAMYTKAVPAKNPLKSVLVNEHGTEVCIAVKLHIPSLLPGYRLQMHRHSRFLANVKSVDGTSDSFATQFKELTAKEERIQGIFFRYLCAIQVW</sequence>
<reference evidence="1 2" key="1">
    <citation type="submission" date="2018-11" db="EMBL/GenBank/DDBJ databases">
        <authorList>
            <consortium name="Pathogen Informatics"/>
        </authorList>
    </citation>
    <scope>NUCLEOTIDE SEQUENCE [LARGE SCALE GENOMIC DNA]</scope>
</reference>
<dbReference type="EMBL" id="UYYB01001999">
    <property type="protein sequence ID" value="VDM66071.1"/>
    <property type="molecule type" value="Genomic_DNA"/>
</dbReference>
<accession>A0A3P7HYD0</accession>
<evidence type="ECO:0000313" key="1">
    <source>
        <dbReference type="EMBL" id="VDM66071.1"/>
    </source>
</evidence>
<dbReference type="OrthoDB" id="30826at2759"/>